<reference evidence="5 6" key="1">
    <citation type="submission" date="2024-02" db="EMBL/GenBank/DDBJ databases">
        <title>Identification of pathogenicity and growth-promoting functions of Pseudomonas putida variants.</title>
        <authorList>
            <person name="Sun J."/>
        </authorList>
    </citation>
    <scope>NUCLEOTIDE SEQUENCE [LARGE SCALE GENOMIC DNA]</scope>
    <source>
        <strain evidence="5 6">A04</strain>
    </source>
</reference>
<comment type="similarity">
    <text evidence="1">Belongs to the aldo/keto reductase family.</text>
</comment>
<sequence length="157" mass="17250">MTAQTTTVHLNNGVPMPLLGLGVYQSDAAQTVFAIKTALSQGYRLIDTAAAYGNEQQVGQAVRESEIDREAVFVTTKLKPADYGYDAALHAFDRSMETLGLDTLDLYLLHWRCRSSLKPRWPPGEPPNGCWRKGVCVQLACAISRRNTSRHCAPKAA</sequence>
<dbReference type="InterPro" id="IPR018170">
    <property type="entry name" value="Aldo/ket_reductase_CS"/>
</dbReference>
<gene>
    <name evidence="5" type="ORF">V7V80_01450</name>
</gene>
<evidence type="ECO:0000313" key="5">
    <source>
        <dbReference type="EMBL" id="MEJ5903351.1"/>
    </source>
</evidence>
<feature type="domain" description="NADP-dependent oxidoreductase" evidence="4">
    <location>
        <begin position="25"/>
        <end position="111"/>
    </location>
</feature>
<dbReference type="SUPFAM" id="SSF51430">
    <property type="entry name" value="NAD(P)-linked oxidoreductase"/>
    <property type="match status" value="1"/>
</dbReference>
<dbReference type="InterPro" id="IPR020471">
    <property type="entry name" value="AKR"/>
</dbReference>
<accession>A0ABU8R0M7</accession>
<organism evidence="5 6">
    <name type="scientific">Pseudomonas kermanshahensis</name>
    <dbReference type="NCBI Taxonomy" id="2745482"/>
    <lineage>
        <taxon>Bacteria</taxon>
        <taxon>Pseudomonadati</taxon>
        <taxon>Pseudomonadota</taxon>
        <taxon>Gammaproteobacteria</taxon>
        <taxon>Pseudomonadales</taxon>
        <taxon>Pseudomonadaceae</taxon>
        <taxon>Pseudomonas</taxon>
    </lineage>
</organism>
<dbReference type="PANTHER" id="PTHR43827">
    <property type="entry name" value="2,5-DIKETO-D-GLUCONIC ACID REDUCTASE"/>
    <property type="match status" value="1"/>
</dbReference>
<dbReference type="InterPro" id="IPR036812">
    <property type="entry name" value="NAD(P)_OxRdtase_dom_sf"/>
</dbReference>
<dbReference type="PROSITE" id="PS00798">
    <property type="entry name" value="ALDOKETO_REDUCTASE_1"/>
    <property type="match status" value="1"/>
</dbReference>
<evidence type="ECO:0000256" key="2">
    <source>
        <dbReference type="ARBA" id="ARBA00022857"/>
    </source>
</evidence>
<evidence type="ECO:0000313" key="6">
    <source>
        <dbReference type="Proteomes" id="UP001377692"/>
    </source>
</evidence>
<comment type="caution">
    <text evidence="5">The sequence shown here is derived from an EMBL/GenBank/DDBJ whole genome shotgun (WGS) entry which is preliminary data.</text>
</comment>
<dbReference type="Gene3D" id="3.20.20.100">
    <property type="entry name" value="NADP-dependent oxidoreductase domain"/>
    <property type="match status" value="1"/>
</dbReference>
<dbReference type="InterPro" id="IPR023210">
    <property type="entry name" value="NADP_OxRdtase_dom"/>
</dbReference>
<evidence type="ECO:0000256" key="1">
    <source>
        <dbReference type="ARBA" id="ARBA00007905"/>
    </source>
</evidence>
<dbReference type="Proteomes" id="UP001377692">
    <property type="component" value="Unassembled WGS sequence"/>
</dbReference>
<name>A0ABU8R0M7_9PSED</name>
<evidence type="ECO:0000259" key="4">
    <source>
        <dbReference type="Pfam" id="PF00248"/>
    </source>
</evidence>
<keyword evidence="3" id="KW-0560">Oxidoreductase</keyword>
<keyword evidence="2" id="KW-0521">NADP</keyword>
<evidence type="ECO:0000256" key="3">
    <source>
        <dbReference type="ARBA" id="ARBA00023002"/>
    </source>
</evidence>
<dbReference type="PRINTS" id="PR00069">
    <property type="entry name" value="ALDKETRDTASE"/>
</dbReference>
<dbReference type="PANTHER" id="PTHR43827:SF3">
    <property type="entry name" value="NADP-DEPENDENT OXIDOREDUCTASE DOMAIN-CONTAINING PROTEIN"/>
    <property type="match status" value="1"/>
</dbReference>
<dbReference type="RefSeq" id="WP_339548025.1">
    <property type="nucleotide sequence ID" value="NZ_JBBHLD010000001.1"/>
</dbReference>
<dbReference type="Pfam" id="PF00248">
    <property type="entry name" value="Aldo_ket_red"/>
    <property type="match status" value="1"/>
</dbReference>
<keyword evidence="6" id="KW-1185">Reference proteome</keyword>
<dbReference type="EMBL" id="JBBHLD010000001">
    <property type="protein sequence ID" value="MEJ5903351.1"/>
    <property type="molecule type" value="Genomic_DNA"/>
</dbReference>
<proteinExistence type="inferred from homology"/>
<protein>
    <submittedName>
        <fullName evidence="5">Aldo/keto reductase</fullName>
    </submittedName>
</protein>